<keyword evidence="1" id="KW-0175">Coiled coil</keyword>
<evidence type="ECO:0000259" key="2">
    <source>
        <dbReference type="PROSITE" id="PS51840"/>
    </source>
</evidence>
<keyword evidence="4" id="KW-1185">Reference proteome</keyword>
<evidence type="ECO:0000313" key="4">
    <source>
        <dbReference type="Proteomes" id="UP001061958"/>
    </source>
</evidence>
<comment type="caution">
    <text evidence="3">The sequence shown here is derived from an EMBL/GenBank/DDBJ whole genome shotgun (WGS) entry which is preliminary data.</text>
</comment>
<reference evidence="3" key="1">
    <citation type="journal article" date="2022" name="Proc. Natl. Acad. Sci. U.S.A.">
        <title>Life cycle and functional genomics of the unicellular red alga Galdieria for elucidating algal and plant evolution and industrial use.</title>
        <authorList>
            <person name="Hirooka S."/>
            <person name="Itabashi T."/>
            <person name="Ichinose T.M."/>
            <person name="Onuma R."/>
            <person name="Fujiwara T."/>
            <person name="Yamashita S."/>
            <person name="Jong L.W."/>
            <person name="Tomita R."/>
            <person name="Iwane A.H."/>
            <person name="Miyagishima S.Y."/>
        </authorList>
    </citation>
    <scope>NUCLEOTIDE SEQUENCE</scope>
    <source>
        <strain evidence="3">NBRC 102759</strain>
    </source>
</reference>
<proteinExistence type="predicted"/>
<dbReference type="EMBL" id="BQMJ01000018">
    <property type="protein sequence ID" value="GJQ10749.1"/>
    <property type="molecule type" value="Genomic_DNA"/>
</dbReference>
<protein>
    <recommendedName>
        <fullName evidence="2">C2 NT-type domain-containing protein</fullName>
    </recommendedName>
</protein>
<gene>
    <name evidence="3" type="ORF">GpartN1_g2540.t1</name>
</gene>
<sequence>MAVERTKAFRALKHLGKVATQFEFSFYIDRIENVPTGVDFIFSVQRGERLCSSSECRSVQLAYRSNGVVAFRELLVLPVTLYMSKVGGDFLPKYAKFFLRRVGKAGTELKTQGKVHLDLSRLIRNLPGDENTVFHLSDGSKLFMTISWKSSMLNRESDSKDSIVKTFEKVLNERIFGNRDKEIKPGKVSLDFVDVSSPLANDNNLEEREELANERKHSLDNVTARKPRQMKDVLAFGQRNKSFDDSKSVREGIVQKLMNENSLLRKHLVEFRSEMEHHYLMEATQKAEISKLRAELRGFHETVQKNRNYSELSCDTERIVETNKELLEQFKKLEENYKSQVRSLFGEVYKLRETVTRPSFISSDKLENSSRDSVGTYESTEGGRIASQSEFAEASLKWRYNDHRGTQIHYLQKQLLLQREESANLLSELIRTKVSLALALENVEWLSFQHNKQSKQNRGEIPGALWAKILPWKFE</sequence>
<organism evidence="3 4">
    <name type="scientific">Galdieria partita</name>
    <dbReference type="NCBI Taxonomy" id="83374"/>
    <lineage>
        <taxon>Eukaryota</taxon>
        <taxon>Rhodophyta</taxon>
        <taxon>Bangiophyceae</taxon>
        <taxon>Galdieriales</taxon>
        <taxon>Galdieriaceae</taxon>
        <taxon>Galdieria</taxon>
    </lineage>
</organism>
<dbReference type="InterPro" id="IPR019448">
    <property type="entry name" value="NT-C2"/>
</dbReference>
<accession>A0A9C7UPB4</accession>
<name>A0A9C7UPB4_9RHOD</name>
<dbReference type="PROSITE" id="PS51840">
    <property type="entry name" value="C2_NT"/>
    <property type="match status" value="1"/>
</dbReference>
<evidence type="ECO:0000313" key="3">
    <source>
        <dbReference type="EMBL" id="GJQ10749.1"/>
    </source>
</evidence>
<dbReference type="OrthoDB" id="10352370at2759"/>
<feature type="domain" description="C2 NT-type" evidence="2">
    <location>
        <begin position="12"/>
        <end position="154"/>
    </location>
</feature>
<dbReference type="Pfam" id="PF10358">
    <property type="entry name" value="NT-C2"/>
    <property type="match status" value="1"/>
</dbReference>
<evidence type="ECO:0000256" key="1">
    <source>
        <dbReference type="SAM" id="Coils"/>
    </source>
</evidence>
<dbReference type="Proteomes" id="UP001061958">
    <property type="component" value="Unassembled WGS sequence"/>
</dbReference>
<feature type="coiled-coil region" evidence="1">
    <location>
        <begin position="316"/>
        <end position="343"/>
    </location>
</feature>
<dbReference type="AlphaFoldDB" id="A0A9C7UPB4"/>
<reference evidence="3" key="2">
    <citation type="submission" date="2022-01" db="EMBL/GenBank/DDBJ databases">
        <authorList>
            <person name="Hirooka S."/>
            <person name="Miyagishima S.Y."/>
        </authorList>
    </citation>
    <scope>NUCLEOTIDE SEQUENCE</scope>
    <source>
        <strain evidence="3">NBRC 102759</strain>
    </source>
</reference>